<dbReference type="GO" id="GO:0005886">
    <property type="term" value="C:plasma membrane"/>
    <property type="evidence" value="ECO:0007669"/>
    <property type="project" value="UniProtKB-SubCell"/>
</dbReference>
<dbReference type="Gene3D" id="1.20.1560.10">
    <property type="entry name" value="ABC transporter type 1, transmembrane domain"/>
    <property type="match status" value="1"/>
</dbReference>
<name>A0A4U3LZ11_9ACTN</name>
<sequence length="178" mass="18281">MTSSVIWNRRLLIAALAGSAADLAGLGLIASAAWLITRAAQQPELAALSVAIVAVRAFATSRGVFRYAERLSGHDVALRAQAATRERLYDSLIPAGPLSHRGADLLSRMVDDTDAVQDLLVRCLLPAVAALVTGVTAVVIAAFLLPLAAVVLAAGLAVAGVLLPAATAALARRSTARL</sequence>
<comment type="caution">
    <text evidence="7">The sequence shown here is derived from an EMBL/GenBank/DDBJ whole genome shotgun (WGS) entry which is preliminary data.</text>
</comment>
<dbReference type="PROSITE" id="PS50929">
    <property type="entry name" value="ABC_TM1F"/>
    <property type="match status" value="1"/>
</dbReference>
<evidence type="ECO:0000256" key="2">
    <source>
        <dbReference type="ARBA" id="ARBA00022692"/>
    </source>
</evidence>
<proteinExistence type="predicted"/>
<protein>
    <submittedName>
        <fullName evidence="7">Thiol reductant ABC exporter subunit CydC</fullName>
    </submittedName>
</protein>
<feature type="transmembrane region" description="Helical" evidence="5">
    <location>
        <begin position="46"/>
        <end position="65"/>
    </location>
</feature>
<feature type="non-terminal residue" evidence="7">
    <location>
        <position position="178"/>
    </location>
</feature>
<dbReference type="InterPro" id="IPR011527">
    <property type="entry name" value="ABC1_TM_dom"/>
</dbReference>
<reference evidence="7 8" key="1">
    <citation type="submission" date="2019-04" db="EMBL/GenBank/DDBJ databases">
        <title>Herbidospora sp. NEAU-GS14.nov., a novel actinomycete isolated from soil.</title>
        <authorList>
            <person name="Han L."/>
        </authorList>
    </citation>
    <scope>NUCLEOTIDE SEQUENCE [LARGE SCALE GENOMIC DNA]</scope>
    <source>
        <strain evidence="7 8">NEAU-GS14</strain>
    </source>
</reference>
<gene>
    <name evidence="7" type="ORF">FDA94_33995</name>
</gene>
<evidence type="ECO:0000313" key="7">
    <source>
        <dbReference type="EMBL" id="TKK81082.1"/>
    </source>
</evidence>
<feature type="transmembrane region" description="Helical" evidence="5">
    <location>
        <begin position="150"/>
        <end position="171"/>
    </location>
</feature>
<evidence type="ECO:0000256" key="1">
    <source>
        <dbReference type="ARBA" id="ARBA00004651"/>
    </source>
</evidence>
<evidence type="ECO:0000259" key="6">
    <source>
        <dbReference type="PROSITE" id="PS50929"/>
    </source>
</evidence>
<accession>A0A4U3LZ11</accession>
<evidence type="ECO:0000256" key="3">
    <source>
        <dbReference type="ARBA" id="ARBA00022989"/>
    </source>
</evidence>
<dbReference type="SUPFAM" id="SSF90123">
    <property type="entry name" value="ABC transporter transmembrane region"/>
    <property type="match status" value="1"/>
</dbReference>
<keyword evidence="8" id="KW-1185">Reference proteome</keyword>
<keyword evidence="3 5" id="KW-1133">Transmembrane helix</keyword>
<evidence type="ECO:0000313" key="8">
    <source>
        <dbReference type="Proteomes" id="UP000308705"/>
    </source>
</evidence>
<dbReference type="AlphaFoldDB" id="A0A4U3LZ11"/>
<evidence type="ECO:0000256" key="5">
    <source>
        <dbReference type="SAM" id="Phobius"/>
    </source>
</evidence>
<dbReference type="GO" id="GO:0140359">
    <property type="term" value="F:ABC-type transporter activity"/>
    <property type="evidence" value="ECO:0007669"/>
    <property type="project" value="InterPro"/>
</dbReference>
<dbReference type="GO" id="GO:0005524">
    <property type="term" value="F:ATP binding"/>
    <property type="evidence" value="ECO:0007669"/>
    <property type="project" value="InterPro"/>
</dbReference>
<feature type="domain" description="ABC transmembrane type-1" evidence="6">
    <location>
        <begin position="12"/>
        <end position="178"/>
    </location>
</feature>
<dbReference type="EMBL" id="SZQA01000048">
    <property type="protein sequence ID" value="TKK81082.1"/>
    <property type="molecule type" value="Genomic_DNA"/>
</dbReference>
<organism evidence="7 8">
    <name type="scientific">Herbidospora galbida</name>
    <dbReference type="NCBI Taxonomy" id="2575442"/>
    <lineage>
        <taxon>Bacteria</taxon>
        <taxon>Bacillati</taxon>
        <taxon>Actinomycetota</taxon>
        <taxon>Actinomycetes</taxon>
        <taxon>Streptosporangiales</taxon>
        <taxon>Streptosporangiaceae</taxon>
        <taxon>Herbidospora</taxon>
    </lineage>
</organism>
<dbReference type="Proteomes" id="UP000308705">
    <property type="component" value="Unassembled WGS sequence"/>
</dbReference>
<keyword evidence="2 5" id="KW-0812">Transmembrane</keyword>
<feature type="transmembrane region" description="Helical" evidence="5">
    <location>
        <begin position="119"/>
        <end position="144"/>
    </location>
</feature>
<comment type="subcellular location">
    <subcellularLocation>
        <location evidence="1">Cell membrane</location>
        <topology evidence="1">Multi-pass membrane protein</topology>
    </subcellularLocation>
</comment>
<keyword evidence="4 5" id="KW-0472">Membrane</keyword>
<dbReference type="InterPro" id="IPR036640">
    <property type="entry name" value="ABC1_TM_sf"/>
</dbReference>
<feature type="transmembrane region" description="Helical" evidence="5">
    <location>
        <begin position="12"/>
        <end position="34"/>
    </location>
</feature>
<evidence type="ECO:0000256" key="4">
    <source>
        <dbReference type="ARBA" id="ARBA00023136"/>
    </source>
</evidence>